<evidence type="ECO:0000256" key="3">
    <source>
        <dbReference type="ARBA" id="ARBA00022729"/>
    </source>
</evidence>
<evidence type="ECO:0000256" key="2">
    <source>
        <dbReference type="ARBA" id="ARBA00022630"/>
    </source>
</evidence>
<comment type="caution">
    <text evidence="9">The sequence shown here is derived from an EMBL/GenBank/DDBJ whole genome shotgun (WGS) entry which is preliminary data.</text>
</comment>
<evidence type="ECO:0000256" key="7">
    <source>
        <dbReference type="RuleBase" id="RU371123"/>
    </source>
</evidence>
<dbReference type="InterPro" id="IPR017905">
    <property type="entry name" value="ERV/ALR_sulphydryl_oxidase"/>
</dbReference>
<dbReference type="Proteomes" id="UP000699462">
    <property type="component" value="Unassembled WGS sequence"/>
</dbReference>
<dbReference type="GO" id="GO:0006457">
    <property type="term" value="P:protein folding"/>
    <property type="evidence" value="ECO:0007669"/>
    <property type="project" value="TreeGrafter"/>
</dbReference>
<evidence type="ECO:0000256" key="5">
    <source>
        <dbReference type="ARBA" id="ARBA00023002"/>
    </source>
</evidence>
<accession>A0A8T0DID2</accession>
<keyword evidence="10" id="KW-1185">Reference proteome</keyword>
<gene>
    <name evidence="9" type="ORF">P879_09184</name>
</gene>
<keyword evidence="7" id="KW-1133">Transmembrane helix</keyword>
<feature type="transmembrane region" description="Helical" evidence="7">
    <location>
        <begin position="408"/>
        <end position="434"/>
    </location>
</feature>
<dbReference type="AlphaFoldDB" id="A0A8T0DID2"/>
<keyword evidence="7" id="KW-0472">Membrane</keyword>
<keyword evidence="2 7" id="KW-0285">Flavoprotein</keyword>
<keyword evidence="3" id="KW-0732">Signal</keyword>
<keyword evidence="5 7" id="KW-0560">Oxidoreductase</keyword>
<dbReference type="EC" id="1.8.3.2" evidence="7"/>
<keyword evidence="6" id="KW-1015">Disulfide bond</keyword>
<dbReference type="Gene3D" id="1.20.120.310">
    <property type="entry name" value="ERV/ALR sulfhydryl oxidase domain"/>
    <property type="match status" value="2"/>
</dbReference>
<dbReference type="InterPro" id="IPR039798">
    <property type="entry name" value="Sulfhydryl_oxidase"/>
</dbReference>
<dbReference type="Gene3D" id="1.20.120.1960">
    <property type="entry name" value="QSOX sulfhydryl oxidase domain"/>
    <property type="match status" value="1"/>
</dbReference>
<sequence>MSEPLRDVEKPEKNYTYERVPVYADDIFASLSILLHGDVSMNENISGEELDALKEFLYMLQLLLPSSQEYKQKLTWIYTWVRSMSTLTGKQWAAELNRTEFPDYRGEFVACKGSEPRFRGYPCGLWILFHALTVRHYELSRRRLGIPADIVAHAMNRFIPRFFSCNICAFHFAANSANIARSHESILPINRIPPDPADFTWNASILAILPEAPHCPSSEVLWLNAVHNRVNKRLSGAVTEDPKAPKIMFPPIQACPKCWSMDAKNEPVLGGTQERRDHLLHFLLSHYASSGWMNERVPKHIFDTTDEVLWLNAVHNRVNKRLSGAVTEDPKAPKIMFPPIQACPKCWSMDAKNEPVLGGTQERRDHLLHFLLSHYASSGWMNERVPKHIFDTTEIEILEESQENSSDLMTVAIVSVLLTLVAVTVLLLLSRFIWKCRKRRTQSSYTPARSV</sequence>
<keyword evidence="4 7" id="KW-0274">FAD</keyword>
<dbReference type="GO" id="GO:0000139">
    <property type="term" value="C:Golgi membrane"/>
    <property type="evidence" value="ECO:0007669"/>
    <property type="project" value="TreeGrafter"/>
</dbReference>
<proteinExistence type="predicted"/>
<dbReference type="OrthoDB" id="59470at2759"/>
<dbReference type="PANTHER" id="PTHR22897">
    <property type="entry name" value="QUIESCIN Q6-RELATED SULFHYDRYL OXIDASE"/>
    <property type="match status" value="1"/>
</dbReference>
<dbReference type="GO" id="GO:0016971">
    <property type="term" value="F:flavin-dependent sulfhydryl oxidase activity"/>
    <property type="evidence" value="ECO:0007669"/>
    <property type="project" value="InterPro"/>
</dbReference>
<reference evidence="9 10" key="1">
    <citation type="submission" date="2019-07" db="EMBL/GenBank/DDBJ databases">
        <title>Annotation for the trematode Paragonimus westermani.</title>
        <authorList>
            <person name="Choi Y.-J."/>
        </authorList>
    </citation>
    <scope>NUCLEOTIDE SEQUENCE [LARGE SCALE GENOMIC DNA]</scope>
    <source>
        <strain evidence="9">180907_Pwestermani</strain>
    </source>
</reference>
<comment type="catalytic activity">
    <reaction evidence="7">
        <text>2 R'C(R)SH + O2 = R'C(R)S-S(R)CR' + H2O2</text>
        <dbReference type="Rhea" id="RHEA:17357"/>
        <dbReference type="ChEBI" id="CHEBI:15379"/>
        <dbReference type="ChEBI" id="CHEBI:16240"/>
        <dbReference type="ChEBI" id="CHEBI:16520"/>
        <dbReference type="ChEBI" id="CHEBI:17412"/>
        <dbReference type="EC" id="1.8.3.2"/>
    </reaction>
</comment>
<evidence type="ECO:0000256" key="4">
    <source>
        <dbReference type="ARBA" id="ARBA00022827"/>
    </source>
</evidence>
<organism evidence="9 10">
    <name type="scientific">Paragonimus westermani</name>
    <dbReference type="NCBI Taxonomy" id="34504"/>
    <lineage>
        <taxon>Eukaryota</taxon>
        <taxon>Metazoa</taxon>
        <taxon>Spiralia</taxon>
        <taxon>Lophotrochozoa</taxon>
        <taxon>Platyhelminthes</taxon>
        <taxon>Trematoda</taxon>
        <taxon>Digenea</taxon>
        <taxon>Plagiorchiida</taxon>
        <taxon>Troglotremata</taxon>
        <taxon>Troglotrematidae</taxon>
        <taxon>Paragonimus</taxon>
    </lineage>
</organism>
<evidence type="ECO:0000256" key="6">
    <source>
        <dbReference type="ARBA" id="ARBA00023157"/>
    </source>
</evidence>
<feature type="domain" description="ERV/ALR sulfhydryl oxidase" evidence="8">
    <location>
        <begin position="114"/>
        <end position="248"/>
    </location>
</feature>
<protein>
    <recommendedName>
        <fullName evidence="7">Sulfhydryl oxidase</fullName>
        <ecNumber evidence="7">1.8.3.2</ecNumber>
    </recommendedName>
</protein>
<dbReference type="GO" id="GO:0003756">
    <property type="term" value="F:protein disulfide isomerase activity"/>
    <property type="evidence" value="ECO:0007669"/>
    <property type="project" value="TreeGrafter"/>
</dbReference>
<evidence type="ECO:0000256" key="1">
    <source>
        <dbReference type="ARBA" id="ARBA00001974"/>
    </source>
</evidence>
<comment type="cofactor">
    <cofactor evidence="1 7">
        <name>FAD</name>
        <dbReference type="ChEBI" id="CHEBI:57692"/>
    </cofactor>
</comment>
<name>A0A8T0DID2_9TREM</name>
<dbReference type="EMBL" id="JTDF01004745">
    <property type="protein sequence ID" value="KAF8566704.1"/>
    <property type="molecule type" value="Genomic_DNA"/>
</dbReference>
<evidence type="ECO:0000313" key="9">
    <source>
        <dbReference type="EMBL" id="KAF8566704.1"/>
    </source>
</evidence>
<dbReference type="PANTHER" id="PTHR22897:SF8">
    <property type="entry name" value="SULFHYDRYL OXIDASE"/>
    <property type="match status" value="1"/>
</dbReference>
<dbReference type="PROSITE" id="PS51324">
    <property type="entry name" value="ERV_ALR"/>
    <property type="match status" value="1"/>
</dbReference>
<evidence type="ECO:0000313" key="10">
    <source>
        <dbReference type="Proteomes" id="UP000699462"/>
    </source>
</evidence>
<dbReference type="InterPro" id="IPR042568">
    <property type="entry name" value="QSOX_FAD-bd_sf"/>
</dbReference>
<keyword evidence="7" id="KW-0812">Transmembrane</keyword>
<dbReference type="SUPFAM" id="SSF69000">
    <property type="entry name" value="FAD-dependent thiol oxidase"/>
    <property type="match status" value="2"/>
</dbReference>
<dbReference type="GO" id="GO:0005615">
    <property type="term" value="C:extracellular space"/>
    <property type="evidence" value="ECO:0007669"/>
    <property type="project" value="TreeGrafter"/>
</dbReference>
<dbReference type="InterPro" id="IPR036774">
    <property type="entry name" value="ERV/ALR_sulphydryl_oxid_sf"/>
</dbReference>
<evidence type="ECO:0000259" key="8">
    <source>
        <dbReference type="PROSITE" id="PS51324"/>
    </source>
</evidence>